<evidence type="ECO:0000313" key="1">
    <source>
        <dbReference type="EMBL" id="CAL0320021.1"/>
    </source>
</evidence>
<dbReference type="AlphaFoldDB" id="A0AAV1XEL0"/>
<name>A0AAV1XEL0_LUPLU</name>
<reference evidence="1 2" key="1">
    <citation type="submission" date="2024-03" db="EMBL/GenBank/DDBJ databases">
        <authorList>
            <person name="Martinez-Hernandez J."/>
        </authorList>
    </citation>
    <scope>NUCLEOTIDE SEQUENCE [LARGE SCALE GENOMIC DNA]</scope>
</reference>
<gene>
    <name evidence="1" type="ORF">LLUT_LOCUS21081</name>
</gene>
<proteinExistence type="predicted"/>
<protein>
    <submittedName>
        <fullName evidence="1">Uncharacterized protein</fullName>
    </submittedName>
</protein>
<dbReference type="EMBL" id="CAXHTB010000014">
    <property type="protein sequence ID" value="CAL0320021.1"/>
    <property type="molecule type" value="Genomic_DNA"/>
</dbReference>
<keyword evidence="2" id="KW-1185">Reference proteome</keyword>
<organism evidence="1 2">
    <name type="scientific">Lupinus luteus</name>
    <name type="common">European yellow lupine</name>
    <dbReference type="NCBI Taxonomy" id="3873"/>
    <lineage>
        <taxon>Eukaryota</taxon>
        <taxon>Viridiplantae</taxon>
        <taxon>Streptophyta</taxon>
        <taxon>Embryophyta</taxon>
        <taxon>Tracheophyta</taxon>
        <taxon>Spermatophyta</taxon>
        <taxon>Magnoliopsida</taxon>
        <taxon>eudicotyledons</taxon>
        <taxon>Gunneridae</taxon>
        <taxon>Pentapetalae</taxon>
        <taxon>rosids</taxon>
        <taxon>fabids</taxon>
        <taxon>Fabales</taxon>
        <taxon>Fabaceae</taxon>
        <taxon>Papilionoideae</taxon>
        <taxon>50 kb inversion clade</taxon>
        <taxon>genistoids sensu lato</taxon>
        <taxon>core genistoids</taxon>
        <taxon>Genisteae</taxon>
        <taxon>Lupinus</taxon>
    </lineage>
</organism>
<dbReference type="Proteomes" id="UP001497480">
    <property type="component" value="Unassembled WGS sequence"/>
</dbReference>
<evidence type="ECO:0000313" key="2">
    <source>
        <dbReference type="Proteomes" id="UP001497480"/>
    </source>
</evidence>
<accession>A0AAV1XEL0</accession>
<comment type="caution">
    <text evidence="1">The sequence shown here is derived from an EMBL/GenBank/DDBJ whole genome shotgun (WGS) entry which is preliminary data.</text>
</comment>
<sequence length="134" mass="14363">MAHLFKKENGLTRGMVKGEASNDNVISGRVGLGDGVEDGESVVHGVGEDEGGGLEEVCGDGGAVDEAGFDEVGVELVEVGEGFALVEDYGFWVRWEVGNGGYGSWGFGREYRGSNYEPMSYLLDKYLLLVLIDF</sequence>